<reference evidence="4 5" key="1">
    <citation type="journal article" date="2019" name="Int. J. Syst. Evol. Microbiol.">
        <title>The Global Catalogue of Microorganisms (GCM) 10K type strain sequencing project: providing services to taxonomists for standard genome sequencing and annotation.</title>
        <authorList>
            <consortium name="The Broad Institute Genomics Platform"/>
            <consortium name="The Broad Institute Genome Sequencing Center for Infectious Disease"/>
            <person name="Wu L."/>
            <person name="Ma J."/>
        </authorList>
    </citation>
    <scope>NUCLEOTIDE SEQUENCE [LARGE SCALE GENOMIC DNA]</scope>
    <source>
        <strain evidence="4 5">JCM 1407</strain>
    </source>
</reference>
<feature type="repeat" description="TPR" evidence="3">
    <location>
        <begin position="336"/>
        <end position="369"/>
    </location>
</feature>
<dbReference type="Gene3D" id="1.25.40.10">
    <property type="entry name" value="Tetratricopeptide repeat domain"/>
    <property type="match status" value="3"/>
</dbReference>
<dbReference type="PANTHER" id="PTHR44858:SF1">
    <property type="entry name" value="UDP-N-ACETYLGLUCOSAMINE--PEPTIDE N-ACETYLGLUCOSAMINYLTRANSFERASE SPINDLY-RELATED"/>
    <property type="match status" value="1"/>
</dbReference>
<dbReference type="InterPro" id="IPR050498">
    <property type="entry name" value="Ycf3"/>
</dbReference>
<evidence type="ECO:0000256" key="1">
    <source>
        <dbReference type="ARBA" id="ARBA00022737"/>
    </source>
</evidence>
<keyword evidence="2 3" id="KW-0802">TPR repeat</keyword>
<evidence type="ECO:0008006" key="6">
    <source>
        <dbReference type="Google" id="ProtNLM"/>
    </source>
</evidence>
<organism evidence="4 5">
    <name type="scientific">Clostridium oceanicum</name>
    <dbReference type="NCBI Taxonomy" id="1543"/>
    <lineage>
        <taxon>Bacteria</taxon>
        <taxon>Bacillati</taxon>
        <taxon>Bacillota</taxon>
        <taxon>Clostridia</taxon>
        <taxon>Eubacteriales</taxon>
        <taxon>Clostridiaceae</taxon>
        <taxon>Clostridium</taxon>
    </lineage>
</organism>
<dbReference type="PROSITE" id="PS50005">
    <property type="entry name" value="TPR"/>
    <property type="match status" value="6"/>
</dbReference>
<keyword evidence="1" id="KW-0677">Repeat</keyword>
<dbReference type="InterPro" id="IPR013105">
    <property type="entry name" value="TPR_2"/>
</dbReference>
<comment type="caution">
    <text evidence="4">The sequence shown here is derived from an EMBL/GenBank/DDBJ whole genome shotgun (WGS) entry which is preliminary data.</text>
</comment>
<feature type="repeat" description="TPR" evidence="3">
    <location>
        <begin position="370"/>
        <end position="403"/>
    </location>
</feature>
<dbReference type="PROSITE" id="PS50293">
    <property type="entry name" value="TPR_REGION"/>
    <property type="match status" value="4"/>
</dbReference>
<dbReference type="RefSeq" id="WP_343759339.1">
    <property type="nucleotide sequence ID" value="NZ_BAAACG010000006.1"/>
</dbReference>
<feature type="repeat" description="TPR" evidence="3">
    <location>
        <begin position="540"/>
        <end position="573"/>
    </location>
</feature>
<name>A0ABN1JC03_9CLOT</name>
<keyword evidence="5" id="KW-1185">Reference proteome</keyword>
<accession>A0ABN1JC03</accession>
<sequence>MRYKVSAIVNFPDNVVGKSIEELEIEETDTEVKIQTKDLSEKEVIIGATNKIPPKELTKLFNKAKEQRHVKVTAVVDVNDNRKEWLVANQCIENLCSWLTFLTLRPFEIISWDVATNINDNTINITKCPNIPFDKNSTMKITSYNPARNLDLTKFLRIKLPEELYHILRWLRKGLLTNHIEEKLIFWATAMEGVSEELWNQENNTATCPKCKTKFAISPSASKTGLINFIKQQLGYSRSKIYDPIWKVRSKFVHAAIKDIDYFSEELKIIQDGAWALLISVTSYYILTRTDLPFKEKETALKNFNYHHPVLGQLTDLKNSLDKLASIKEIKKKVESNELFNEALVLYNNKNYEKALEKYNEALDINPNNCSILCNRGLIYKELGNYKLALEAYNKALKINPNHYLALSNRSIIYSLQGKNNLALKDCNKALKIHYDDYEILYNRSIIYYEQKKYDLALKDCNEALKLNPKYYSAICIRSALYAKLEKYDLALTDYTSALQINPNNYKILYNRGIIYLNSQKYNLALDDFTKVLNLEPNHYLALLNCGVIYSKQKKYNLALNIYKKALKLKPNSFKIHLNLANLYRQINKIDSAEKEISAAKSIEDNNPYVLSCDAEIALSKNEKERFYKSITKALENGLPFKVIYNYSIYNSIIDEPKFKTLLEKYKNNNLL</sequence>
<evidence type="ECO:0000313" key="4">
    <source>
        <dbReference type="EMBL" id="GAA0735509.1"/>
    </source>
</evidence>
<evidence type="ECO:0000313" key="5">
    <source>
        <dbReference type="Proteomes" id="UP001501510"/>
    </source>
</evidence>
<dbReference type="PANTHER" id="PTHR44858">
    <property type="entry name" value="TETRATRICOPEPTIDE REPEAT PROTEIN 6"/>
    <property type="match status" value="1"/>
</dbReference>
<dbReference type="EMBL" id="BAAACG010000006">
    <property type="protein sequence ID" value="GAA0735509.1"/>
    <property type="molecule type" value="Genomic_DNA"/>
</dbReference>
<dbReference type="Pfam" id="PF14559">
    <property type="entry name" value="TPR_19"/>
    <property type="match status" value="1"/>
</dbReference>
<dbReference type="Pfam" id="PF13181">
    <property type="entry name" value="TPR_8"/>
    <property type="match status" value="1"/>
</dbReference>
<dbReference type="InterPro" id="IPR019734">
    <property type="entry name" value="TPR_rpt"/>
</dbReference>
<feature type="repeat" description="TPR" evidence="3">
    <location>
        <begin position="438"/>
        <end position="471"/>
    </location>
</feature>
<dbReference type="InterPro" id="IPR011990">
    <property type="entry name" value="TPR-like_helical_dom_sf"/>
</dbReference>
<dbReference type="Pfam" id="PF07719">
    <property type="entry name" value="TPR_2"/>
    <property type="match status" value="2"/>
</dbReference>
<dbReference type="SMART" id="SM00028">
    <property type="entry name" value="TPR"/>
    <property type="match status" value="8"/>
</dbReference>
<feature type="repeat" description="TPR" evidence="3">
    <location>
        <begin position="472"/>
        <end position="505"/>
    </location>
</feature>
<dbReference type="Proteomes" id="UP001501510">
    <property type="component" value="Unassembled WGS sequence"/>
</dbReference>
<protein>
    <recommendedName>
        <fullName evidence="6">TPR repeat-containing protein YrrB</fullName>
    </recommendedName>
</protein>
<evidence type="ECO:0000256" key="2">
    <source>
        <dbReference type="ARBA" id="ARBA00022803"/>
    </source>
</evidence>
<dbReference type="SUPFAM" id="SSF48452">
    <property type="entry name" value="TPR-like"/>
    <property type="match status" value="1"/>
</dbReference>
<evidence type="ECO:0000256" key="3">
    <source>
        <dbReference type="PROSITE-ProRule" id="PRU00339"/>
    </source>
</evidence>
<feature type="repeat" description="TPR" evidence="3">
    <location>
        <begin position="506"/>
        <end position="539"/>
    </location>
</feature>
<proteinExistence type="predicted"/>
<dbReference type="Pfam" id="PF00515">
    <property type="entry name" value="TPR_1"/>
    <property type="match status" value="2"/>
</dbReference>
<gene>
    <name evidence="4" type="ORF">GCM10008906_09310</name>
</gene>